<evidence type="ECO:0000313" key="3">
    <source>
        <dbReference type="Proteomes" id="UP000241690"/>
    </source>
</evidence>
<organism evidence="2 3">
    <name type="scientific">Trichoderma harzianum CBS 226.95</name>
    <dbReference type="NCBI Taxonomy" id="983964"/>
    <lineage>
        <taxon>Eukaryota</taxon>
        <taxon>Fungi</taxon>
        <taxon>Dikarya</taxon>
        <taxon>Ascomycota</taxon>
        <taxon>Pezizomycotina</taxon>
        <taxon>Sordariomycetes</taxon>
        <taxon>Hypocreomycetidae</taxon>
        <taxon>Hypocreales</taxon>
        <taxon>Hypocreaceae</taxon>
        <taxon>Trichoderma</taxon>
    </lineage>
</organism>
<reference evidence="2 3" key="1">
    <citation type="submission" date="2016-07" db="EMBL/GenBank/DDBJ databases">
        <title>Multiple horizontal gene transfer events from other fungi enriched the ability of initially mycotrophic Trichoderma (Ascomycota) to feed on dead plant biomass.</title>
        <authorList>
            <consortium name="DOE Joint Genome Institute"/>
            <person name="Aerts A."/>
            <person name="Atanasova L."/>
            <person name="Chenthamara K."/>
            <person name="Zhang J."/>
            <person name="Grujic M."/>
            <person name="Henrissat B."/>
            <person name="Kuo A."/>
            <person name="Salamov A."/>
            <person name="Lipzen A."/>
            <person name="Labutti K."/>
            <person name="Barry K."/>
            <person name="Miao Y."/>
            <person name="Rahimi M.J."/>
            <person name="Shen Q."/>
            <person name="Grigoriev I.V."/>
            <person name="Kubicek C.P."/>
            <person name="Druzhinina I.S."/>
        </authorList>
    </citation>
    <scope>NUCLEOTIDE SEQUENCE [LARGE SCALE GENOMIC DNA]</scope>
    <source>
        <strain evidence="2 3">CBS 226.95</strain>
    </source>
</reference>
<evidence type="ECO:0000256" key="1">
    <source>
        <dbReference type="SAM" id="SignalP"/>
    </source>
</evidence>
<feature type="signal peptide" evidence="1">
    <location>
        <begin position="1"/>
        <end position="16"/>
    </location>
</feature>
<gene>
    <name evidence="2" type="ORF">M431DRAFT_213606</name>
</gene>
<dbReference type="GeneID" id="36622044"/>
<dbReference type="Proteomes" id="UP000241690">
    <property type="component" value="Unassembled WGS sequence"/>
</dbReference>
<keyword evidence="3" id="KW-1185">Reference proteome</keyword>
<keyword evidence="1" id="KW-0732">Signal</keyword>
<dbReference type="AlphaFoldDB" id="A0A2T4A594"/>
<sequence length="174" mass="19154">MIRVLYCTLIIGTIAGQRPPLSPCPPLSHASLSLVMTETCSPGHLVLGAGSASGRLGGTRVNKSPPERRSKPRLAAAEMRWQADWTRAQRIRSLPLTHQQFVAAARWIERTANPHRYDRWGRHGCPTSGKDCQATRSLERVSRKIASTLGLAWDMCIIRPRVVFVVSSSFITGG</sequence>
<dbReference type="RefSeq" id="XP_024771914.1">
    <property type="nucleotide sequence ID" value="XM_024913482.1"/>
</dbReference>
<accession>A0A2T4A594</accession>
<evidence type="ECO:0000313" key="2">
    <source>
        <dbReference type="EMBL" id="PTB52237.1"/>
    </source>
</evidence>
<protein>
    <submittedName>
        <fullName evidence="2">Uncharacterized protein</fullName>
    </submittedName>
</protein>
<name>A0A2T4A594_TRIHA</name>
<dbReference type="EMBL" id="KZ679684">
    <property type="protein sequence ID" value="PTB52237.1"/>
    <property type="molecule type" value="Genomic_DNA"/>
</dbReference>
<feature type="chain" id="PRO_5015486331" evidence="1">
    <location>
        <begin position="17"/>
        <end position="174"/>
    </location>
</feature>
<proteinExistence type="predicted"/>